<keyword evidence="4" id="KW-1185">Reference proteome</keyword>
<reference evidence="3 4" key="1">
    <citation type="submission" date="2024-03" db="EMBL/GenBank/DDBJ databases">
        <title>Adaptation during the transition from Ophiocordyceps entomopathogen to insect associate is accompanied by gene loss and intensified selection.</title>
        <authorList>
            <person name="Ward C.M."/>
            <person name="Onetto C.A."/>
            <person name="Borneman A.R."/>
        </authorList>
    </citation>
    <scope>NUCLEOTIDE SEQUENCE [LARGE SCALE GENOMIC DNA]</scope>
    <source>
        <strain evidence="3">AWRI1</strain>
        <tissue evidence="3">Single Adult Female</tissue>
    </source>
</reference>
<dbReference type="PANTHER" id="PTHR21074">
    <property type="entry name" value="IQ AND UBIQUITIN-LIKE DOMAIN-CONTAINING PROTEIN"/>
    <property type="match status" value="1"/>
</dbReference>
<dbReference type="PANTHER" id="PTHR21074:SF0">
    <property type="entry name" value="IQ AND UBIQUITIN-LIKE DOMAIN-CONTAINING PROTEIN"/>
    <property type="match status" value="1"/>
</dbReference>
<evidence type="ECO:0000313" key="3">
    <source>
        <dbReference type="EMBL" id="KAK7572176.1"/>
    </source>
</evidence>
<protein>
    <recommendedName>
        <fullName evidence="2">IQ motif and ubiquitin-like domain-containing protein</fullName>
    </recommendedName>
</protein>
<dbReference type="GO" id="GO:0060271">
    <property type="term" value="P:cilium assembly"/>
    <property type="evidence" value="ECO:0007669"/>
    <property type="project" value="TreeGrafter"/>
</dbReference>
<dbReference type="GO" id="GO:0001669">
    <property type="term" value="C:acrosomal vesicle"/>
    <property type="evidence" value="ECO:0007669"/>
    <property type="project" value="TreeGrafter"/>
</dbReference>
<dbReference type="GO" id="GO:0031514">
    <property type="term" value="C:motile cilium"/>
    <property type="evidence" value="ECO:0007669"/>
    <property type="project" value="TreeGrafter"/>
</dbReference>
<evidence type="ECO:0000256" key="1">
    <source>
        <dbReference type="SAM" id="MobiDB-lite"/>
    </source>
</evidence>
<feature type="region of interest" description="Disordered" evidence="1">
    <location>
        <begin position="243"/>
        <end position="275"/>
    </location>
</feature>
<dbReference type="InterPro" id="IPR037695">
    <property type="entry name" value="IQUB"/>
</dbReference>
<gene>
    <name evidence="3" type="ORF">V9T40_014648</name>
</gene>
<name>A0AAN9T489_9HEMI</name>
<feature type="compositionally biased region" description="Pro residues" evidence="1">
    <location>
        <begin position="250"/>
        <end position="263"/>
    </location>
</feature>
<proteinExistence type="predicted"/>
<dbReference type="AlphaFoldDB" id="A0AAN9T489"/>
<dbReference type="SUPFAM" id="SSF54236">
    <property type="entry name" value="Ubiquitin-like"/>
    <property type="match status" value="1"/>
</dbReference>
<dbReference type="Pfam" id="PF25805">
    <property type="entry name" value="IQUB"/>
    <property type="match status" value="1"/>
</dbReference>
<feature type="domain" description="IQ motif and ubiquitin-like" evidence="2">
    <location>
        <begin position="342"/>
        <end position="455"/>
    </location>
</feature>
<evidence type="ECO:0000313" key="4">
    <source>
        <dbReference type="Proteomes" id="UP001367676"/>
    </source>
</evidence>
<organism evidence="3 4">
    <name type="scientific">Parthenolecanium corni</name>
    <dbReference type="NCBI Taxonomy" id="536013"/>
    <lineage>
        <taxon>Eukaryota</taxon>
        <taxon>Metazoa</taxon>
        <taxon>Ecdysozoa</taxon>
        <taxon>Arthropoda</taxon>
        <taxon>Hexapoda</taxon>
        <taxon>Insecta</taxon>
        <taxon>Pterygota</taxon>
        <taxon>Neoptera</taxon>
        <taxon>Paraneoptera</taxon>
        <taxon>Hemiptera</taxon>
        <taxon>Sternorrhyncha</taxon>
        <taxon>Coccoidea</taxon>
        <taxon>Coccidae</taxon>
        <taxon>Parthenolecanium</taxon>
    </lineage>
</organism>
<dbReference type="EMBL" id="JBBCAQ010000038">
    <property type="protein sequence ID" value="KAK7572176.1"/>
    <property type="molecule type" value="Genomic_DNA"/>
</dbReference>
<feature type="compositionally biased region" description="Polar residues" evidence="1">
    <location>
        <begin position="264"/>
        <end position="275"/>
    </location>
</feature>
<dbReference type="GO" id="GO:0030317">
    <property type="term" value="P:flagellated sperm motility"/>
    <property type="evidence" value="ECO:0007669"/>
    <property type="project" value="TreeGrafter"/>
</dbReference>
<accession>A0AAN9T489</accession>
<dbReference type="InterPro" id="IPR057887">
    <property type="entry name" value="IQUB_helical"/>
</dbReference>
<dbReference type="InterPro" id="IPR029071">
    <property type="entry name" value="Ubiquitin-like_domsf"/>
</dbReference>
<comment type="caution">
    <text evidence="3">The sequence shown here is derived from an EMBL/GenBank/DDBJ whole genome shotgun (WGS) entry which is preliminary data.</text>
</comment>
<evidence type="ECO:0000259" key="2">
    <source>
        <dbReference type="Pfam" id="PF25805"/>
    </source>
</evidence>
<feature type="region of interest" description="Disordered" evidence="1">
    <location>
        <begin position="1"/>
        <end position="29"/>
    </location>
</feature>
<sequence length="599" mass="68749">MLSEIGSGTTKYSSENDSDSANPPELPESLQEANIQNPNEDLFSPKEFLDEIEDIATIKFRTKENEIFTKACKRSSTIGDIKKELAALFSIPTTQMTLESVSKNVSDDNVVANLGVPAMGILELDIQIEKPYSLNREVIYGHIPNIDVIVVRANGYDLIVEIENRCRQKQWLGGYRHRVTNKHYHHACTQTSSILEGKLTSCTQTTFGLSKHTNTPKAKITQTSSIPSLTDKIIQVGTYQPYVEDAQPNGPRPETPQAQPTPPSVASQGSSESTAPNKFMAVASQLRAFYREIKKWNQAENKKLEGCDEKSRRSRRVEILNRTRMILLRIGRQRRQLLQQIHQEAEEKQLSKAASPKLFVCQTGENIKIDTLGCQEARELCQLYQEYTKGTTTVEEQMKAIVNLQAFFTRRSTFEFSKHVVELLQRDLDIVTYRLECIPSLKARIERFVFYYLQLSTDCGTKNATPVAAAESTQLYRALLTRLQNDEMNRFRCFTSVAFQMEVADIRHLVSSIWKNCSAIDECQDLDQLRLTRWQKNVEWSPWNCILLSKHEVKAHLKVNNLEEEYDRCFISKIRNKHLQAKIYFNEISSFHEWFHESE</sequence>
<dbReference type="Proteomes" id="UP001367676">
    <property type="component" value="Unassembled WGS sequence"/>
</dbReference>
<feature type="compositionally biased region" description="Polar residues" evidence="1">
    <location>
        <begin position="1"/>
        <end position="21"/>
    </location>
</feature>